<name>A0ACC2L2Q9_PERAE</name>
<evidence type="ECO:0000313" key="1">
    <source>
        <dbReference type="EMBL" id="KAJ8627283.1"/>
    </source>
</evidence>
<organism evidence="1 2">
    <name type="scientific">Persea americana</name>
    <name type="common">Avocado</name>
    <dbReference type="NCBI Taxonomy" id="3435"/>
    <lineage>
        <taxon>Eukaryota</taxon>
        <taxon>Viridiplantae</taxon>
        <taxon>Streptophyta</taxon>
        <taxon>Embryophyta</taxon>
        <taxon>Tracheophyta</taxon>
        <taxon>Spermatophyta</taxon>
        <taxon>Magnoliopsida</taxon>
        <taxon>Magnoliidae</taxon>
        <taxon>Laurales</taxon>
        <taxon>Lauraceae</taxon>
        <taxon>Persea</taxon>
    </lineage>
</organism>
<reference evidence="1 2" key="1">
    <citation type="journal article" date="2022" name="Hortic Res">
        <title>A haplotype resolved chromosomal level avocado genome allows analysis of novel avocado genes.</title>
        <authorList>
            <person name="Nath O."/>
            <person name="Fletcher S.J."/>
            <person name="Hayward A."/>
            <person name="Shaw L.M."/>
            <person name="Masouleh A.K."/>
            <person name="Furtado A."/>
            <person name="Henry R.J."/>
            <person name="Mitter N."/>
        </authorList>
    </citation>
    <scope>NUCLEOTIDE SEQUENCE [LARGE SCALE GENOMIC DNA]</scope>
    <source>
        <strain evidence="2">cv. Hass</strain>
    </source>
</reference>
<gene>
    <name evidence="1" type="ORF">MRB53_020590</name>
</gene>
<dbReference type="EMBL" id="CM056814">
    <property type="protein sequence ID" value="KAJ8627283.1"/>
    <property type="molecule type" value="Genomic_DNA"/>
</dbReference>
<proteinExistence type="predicted"/>
<protein>
    <submittedName>
        <fullName evidence="1">Uncharacterized protein</fullName>
    </submittedName>
</protein>
<evidence type="ECO:0000313" key="2">
    <source>
        <dbReference type="Proteomes" id="UP001234297"/>
    </source>
</evidence>
<comment type="caution">
    <text evidence="1">The sequence shown here is derived from an EMBL/GenBank/DDBJ whole genome shotgun (WGS) entry which is preliminary data.</text>
</comment>
<accession>A0ACC2L2Q9</accession>
<dbReference type="Proteomes" id="UP001234297">
    <property type="component" value="Chromosome 6"/>
</dbReference>
<keyword evidence="2" id="KW-1185">Reference proteome</keyword>
<sequence length="229" mass="24489">MYGFNGGGGSGERARSASDKEKTKLRERQRRSITTKIFNGLRKHGNYKLPPRADINDVLRALAKEAGWVVEPDGTTYRSNNNKERSRPLDMGGPPPQLCPNCIAFGSCGRGITAWSSIAGDCSTTASPRHVSLPQPSSSSGERYFFSPGWAPAAPSCWNVTHDRDPTIATAGADVAAEPFLTGAHMGLVGYGGSGGPHVVLPHQPLSFFQEARASNHNTPIASPQRLYG</sequence>